<protein>
    <submittedName>
        <fullName evidence="1">Jg18108 protein</fullName>
    </submittedName>
</protein>
<organism evidence="1 2">
    <name type="scientific">Pararge aegeria aegeria</name>
    <dbReference type="NCBI Taxonomy" id="348720"/>
    <lineage>
        <taxon>Eukaryota</taxon>
        <taxon>Metazoa</taxon>
        <taxon>Ecdysozoa</taxon>
        <taxon>Arthropoda</taxon>
        <taxon>Hexapoda</taxon>
        <taxon>Insecta</taxon>
        <taxon>Pterygota</taxon>
        <taxon>Neoptera</taxon>
        <taxon>Endopterygota</taxon>
        <taxon>Lepidoptera</taxon>
        <taxon>Glossata</taxon>
        <taxon>Ditrysia</taxon>
        <taxon>Papilionoidea</taxon>
        <taxon>Nymphalidae</taxon>
        <taxon>Satyrinae</taxon>
        <taxon>Satyrini</taxon>
        <taxon>Parargina</taxon>
        <taxon>Pararge</taxon>
    </lineage>
</organism>
<keyword evidence="2" id="KW-1185">Reference proteome</keyword>
<evidence type="ECO:0000313" key="1">
    <source>
        <dbReference type="EMBL" id="CAH2237995.1"/>
    </source>
</evidence>
<dbReference type="EMBL" id="CAKXAJ010025312">
    <property type="protein sequence ID" value="CAH2237995.1"/>
    <property type="molecule type" value="Genomic_DNA"/>
</dbReference>
<name>A0A8S4RM60_9NEOP</name>
<dbReference type="AlphaFoldDB" id="A0A8S4RM60"/>
<dbReference type="OrthoDB" id="7255503at2759"/>
<evidence type="ECO:0000313" key="2">
    <source>
        <dbReference type="Proteomes" id="UP000838756"/>
    </source>
</evidence>
<comment type="caution">
    <text evidence="1">The sequence shown here is derived from an EMBL/GenBank/DDBJ whole genome shotgun (WGS) entry which is preliminary data.</text>
</comment>
<dbReference type="Proteomes" id="UP000838756">
    <property type="component" value="Unassembled WGS sequence"/>
</dbReference>
<reference evidence="1" key="1">
    <citation type="submission" date="2022-03" db="EMBL/GenBank/DDBJ databases">
        <authorList>
            <person name="Lindestad O."/>
        </authorList>
    </citation>
    <scope>NUCLEOTIDE SEQUENCE</scope>
</reference>
<sequence>MEVWLHYIAPGSLKIRSIKHRLKPDDLRKIIEENESWLLKTSRRWLQKSEMPYPGYCRAPGSGKCSPVLCNCEKLTEIWKKLKKNNLTYHKKILM</sequence>
<accession>A0A8S4RM60</accession>
<gene>
    <name evidence="1" type="primary">jg18108</name>
    <name evidence="1" type="ORF">PAEG_LOCUS15154</name>
</gene>
<proteinExistence type="predicted"/>